<reference evidence="3 4" key="1">
    <citation type="submission" date="2021-01" db="EMBL/GenBank/DDBJ databases">
        <title>Carboxyliciviraga sp.nov., isolated from coastal sediments.</title>
        <authorList>
            <person name="Lu D."/>
            <person name="Zhang T."/>
        </authorList>
    </citation>
    <scope>NUCLEOTIDE SEQUENCE [LARGE SCALE GENOMIC DNA]</scope>
    <source>
        <strain evidence="3 4">N1Y132</strain>
    </source>
</reference>
<feature type="domain" description="Bvu-2165-like IHF-HU-like DNA-binding" evidence="2">
    <location>
        <begin position="3"/>
        <end position="121"/>
    </location>
</feature>
<dbReference type="Proteomes" id="UP000605676">
    <property type="component" value="Unassembled WGS sequence"/>
</dbReference>
<dbReference type="RefSeq" id="WP_200464741.1">
    <property type="nucleotide sequence ID" value="NZ_JAENRR010000017.1"/>
</dbReference>
<evidence type="ECO:0000313" key="4">
    <source>
        <dbReference type="Proteomes" id="UP000605676"/>
    </source>
</evidence>
<sequence length="232" mass="26414">MPLRYSLVPNTLKTKSGKYISSVNKNDSYTIEHVIEHMIRRGSTVTKAEALAVMEEFSHAIESLVSDGAHIKTELFNITPSIKGTFNDEHESFTHKKHQVKLNLRPGKRLLQIEQQIKVKQVTHQQRSPQLIRFIDLHTKKTDGTFTPGQVASIKGRLLKFDETDPEQGIFLSNNDGHELKIEHIVKNKPSELLFIFPEKINKSIYSISVKAKLPRTQSVRQGTLNLQLTVL</sequence>
<dbReference type="InterPro" id="IPR049893">
    <property type="entry name" value="Bvu_2165-like_IHF-HU-DNA_bdg"/>
</dbReference>
<dbReference type="CDD" id="cd12843">
    <property type="entry name" value="Bvu_2165_C_like"/>
    <property type="match status" value="1"/>
</dbReference>
<dbReference type="Pfam" id="PF14734">
    <property type="entry name" value="DUF4469"/>
    <property type="match status" value="1"/>
</dbReference>
<accession>A0ABS1HIQ9</accession>
<protein>
    <submittedName>
        <fullName evidence="3">DUF4469 domain-containing protein</fullName>
    </submittedName>
</protein>
<name>A0ABS1HIQ9_9BACT</name>
<evidence type="ECO:0000259" key="2">
    <source>
        <dbReference type="Pfam" id="PF14848"/>
    </source>
</evidence>
<organism evidence="3 4">
    <name type="scientific">Carboxylicivirga marina</name>
    <dbReference type="NCBI Taxonomy" id="2800988"/>
    <lineage>
        <taxon>Bacteria</taxon>
        <taxon>Pseudomonadati</taxon>
        <taxon>Bacteroidota</taxon>
        <taxon>Bacteroidia</taxon>
        <taxon>Marinilabiliales</taxon>
        <taxon>Marinilabiliaceae</taxon>
        <taxon>Carboxylicivirga</taxon>
    </lineage>
</organism>
<dbReference type="Pfam" id="PF14848">
    <property type="entry name" value="HU-DNA_bdg"/>
    <property type="match status" value="1"/>
</dbReference>
<keyword evidence="4" id="KW-1185">Reference proteome</keyword>
<evidence type="ECO:0000259" key="1">
    <source>
        <dbReference type="Pfam" id="PF14734"/>
    </source>
</evidence>
<evidence type="ECO:0000313" key="3">
    <source>
        <dbReference type="EMBL" id="MBK3517511.1"/>
    </source>
</evidence>
<dbReference type="EMBL" id="JAENRR010000017">
    <property type="protein sequence ID" value="MBK3517511.1"/>
    <property type="molecule type" value="Genomic_DNA"/>
</dbReference>
<dbReference type="InterPro" id="IPR027824">
    <property type="entry name" value="DUF4469"/>
</dbReference>
<dbReference type="Gene3D" id="2.70.50.70">
    <property type="match status" value="1"/>
</dbReference>
<comment type="caution">
    <text evidence="3">The sequence shown here is derived from an EMBL/GenBank/DDBJ whole genome shotgun (WGS) entry which is preliminary data.</text>
</comment>
<feature type="domain" description="DUF4469" evidence="1">
    <location>
        <begin position="135"/>
        <end position="215"/>
    </location>
</feature>
<proteinExistence type="predicted"/>
<gene>
    <name evidence="3" type="ORF">JIV24_09200</name>
</gene>